<dbReference type="Pfam" id="PF23356">
    <property type="entry name" value="TPR_PEP5_VPS11"/>
    <property type="match status" value="1"/>
</dbReference>
<evidence type="ECO:0000256" key="6">
    <source>
        <dbReference type="ARBA" id="ARBA00022927"/>
    </source>
</evidence>
<dbReference type="EMBL" id="LUCM01007521">
    <property type="protein sequence ID" value="KAA0189798.1"/>
    <property type="molecule type" value="Genomic_DNA"/>
</dbReference>
<evidence type="ECO:0000256" key="7">
    <source>
        <dbReference type="ARBA" id="ARBA00023136"/>
    </source>
</evidence>
<feature type="region of interest" description="Disordered" evidence="8">
    <location>
        <begin position="688"/>
        <end position="710"/>
    </location>
</feature>
<gene>
    <name evidence="10" type="ORF">FBUS_04915</name>
</gene>
<sequence>MSVDETLQLIALGHSNGILQVIKGEITRERCFVVTYCLLLPLSSVRAIRSGKRFILHNFSEPVTGLGICDAPAEATSSVGRTRAEGLSTDCVSPIVFASTNACTMSFVLGRRDEIQLQNILDQHREGCSCSTMINENSITPVTHFVVADSQAVRFYNWDGRSRCLATGGNKLAVKEFKQYLVIVRGSKNSYLSVSSSNDTHIVPASGESVDPGDSGTVIIHDYLNHFIAGEFPVPDIVSLFVEWDAIYALCEHLGSSPRYSLVCISEKSTQAKLELLFSKKNFQLALDVAKSQNLSREDTTHIIWRYADHLYKQKEYDASIKEYVKTIGVLEPSFVIQRFLEGGHITQLAHYLEALNESSVATSDHLILLLNCYSRLQDKAKINQFVEGPVNQNLDIPTAIHVLRQSGCPAAALQLARAKGHSSSEVAILVEDLEDGLEALKTIGSFPFDEALKAVCTHGPLLMERYPKETVTVLEDLCAHPEASRINIHHLLQIFINNGEGLLRFLQRYVENVKVSEKVAGVTDTLLELALHEAEKLDKTNGNVSGPVDPSVEKQRQNLLELAKRLLQSNQELPIAHPSGQSISDNESVKRTKDMKFCSIHHFYSVISSCFRDEMPNLWLLALRYFAGKPENSDELQQVISEVDRHELTPPLLMLQILSDADTNQSCSIGAIRRHYLLRHLESGTDKINATAPRSSKTQVTHRRQMTES</sequence>
<dbReference type="GO" id="GO:0048284">
    <property type="term" value="P:organelle fusion"/>
    <property type="evidence" value="ECO:0007669"/>
    <property type="project" value="TreeGrafter"/>
</dbReference>
<keyword evidence="7" id="KW-0472">Membrane</keyword>
<dbReference type="GO" id="GO:0007032">
    <property type="term" value="P:endosome organization"/>
    <property type="evidence" value="ECO:0007669"/>
    <property type="project" value="TreeGrafter"/>
</dbReference>
<keyword evidence="6" id="KW-0653">Protein transport</keyword>
<keyword evidence="5" id="KW-0862">Zinc</keyword>
<reference evidence="10" key="1">
    <citation type="submission" date="2019-05" db="EMBL/GenBank/DDBJ databases">
        <title>Annotation for the trematode Fasciolopsis buski.</title>
        <authorList>
            <person name="Choi Y.-J."/>
        </authorList>
    </citation>
    <scope>NUCLEOTIDE SEQUENCE</scope>
    <source>
        <strain evidence="10">HT</strain>
        <tissue evidence="10">Whole worm</tissue>
    </source>
</reference>
<evidence type="ECO:0000256" key="4">
    <source>
        <dbReference type="ARBA" id="ARBA00022771"/>
    </source>
</evidence>
<feature type="domain" description="PEP5/VPS11 N-terminal" evidence="9">
    <location>
        <begin position="2"/>
        <end position="252"/>
    </location>
</feature>
<dbReference type="GO" id="GO:0008270">
    <property type="term" value="F:zinc ion binding"/>
    <property type="evidence" value="ECO:0007669"/>
    <property type="project" value="UniProtKB-KW"/>
</dbReference>
<dbReference type="PANTHER" id="PTHR23323:SF24">
    <property type="entry name" value="VACUOLAR PROTEIN SORTING-ASSOCIATED PROTEIN 11 HOMOLOG"/>
    <property type="match status" value="1"/>
</dbReference>
<protein>
    <submittedName>
        <fullName evidence="10">Vacuolar protein sorting-associated protein 11</fullName>
    </submittedName>
</protein>
<evidence type="ECO:0000256" key="1">
    <source>
        <dbReference type="ARBA" id="ARBA00004492"/>
    </source>
</evidence>
<dbReference type="GO" id="GO:0030897">
    <property type="term" value="C:HOPS complex"/>
    <property type="evidence" value="ECO:0007669"/>
    <property type="project" value="TreeGrafter"/>
</dbReference>
<dbReference type="Gene3D" id="1.25.40.10">
    <property type="entry name" value="Tetratricopeptide repeat domain"/>
    <property type="match status" value="1"/>
</dbReference>
<evidence type="ECO:0000256" key="2">
    <source>
        <dbReference type="ARBA" id="ARBA00022448"/>
    </source>
</evidence>
<dbReference type="GO" id="GO:0006904">
    <property type="term" value="P:vesicle docking involved in exocytosis"/>
    <property type="evidence" value="ECO:0007669"/>
    <property type="project" value="TreeGrafter"/>
</dbReference>
<keyword evidence="2" id="KW-0813">Transport</keyword>
<comment type="subcellular location">
    <subcellularLocation>
        <location evidence="1">Late endosome membrane</location>
        <topology evidence="1">Peripheral membrane protein</topology>
        <orientation evidence="1">Cytoplasmic side</orientation>
    </subcellularLocation>
</comment>
<dbReference type="GO" id="GO:0030674">
    <property type="term" value="F:protein-macromolecule adaptor activity"/>
    <property type="evidence" value="ECO:0007669"/>
    <property type="project" value="TreeGrafter"/>
</dbReference>
<evidence type="ECO:0000256" key="3">
    <source>
        <dbReference type="ARBA" id="ARBA00022723"/>
    </source>
</evidence>
<dbReference type="Pfam" id="PF23341">
    <property type="entry name" value="PEP5_VPS11_N"/>
    <property type="match status" value="1"/>
</dbReference>
<keyword evidence="4" id="KW-0863">Zinc-finger</keyword>
<proteinExistence type="predicted"/>
<evidence type="ECO:0000259" key="9">
    <source>
        <dbReference type="Pfam" id="PF23341"/>
    </source>
</evidence>
<evidence type="ECO:0000313" key="11">
    <source>
        <dbReference type="Proteomes" id="UP000728185"/>
    </source>
</evidence>
<evidence type="ECO:0000256" key="8">
    <source>
        <dbReference type="SAM" id="MobiDB-lite"/>
    </source>
</evidence>
<dbReference type="GO" id="GO:0007033">
    <property type="term" value="P:vacuole organization"/>
    <property type="evidence" value="ECO:0007669"/>
    <property type="project" value="TreeGrafter"/>
</dbReference>
<dbReference type="InterPro" id="IPR057307">
    <property type="entry name" value="PEP5_VPS11_N"/>
</dbReference>
<name>A0A8E0RWK2_9TREM</name>
<dbReference type="OrthoDB" id="26184at2759"/>
<dbReference type="InterPro" id="IPR057308">
    <property type="entry name" value="CHCR_PEP5_VPS11"/>
</dbReference>
<dbReference type="AlphaFoldDB" id="A0A8E0RWK2"/>
<feature type="compositionally biased region" description="Basic residues" evidence="8">
    <location>
        <begin position="701"/>
        <end position="710"/>
    </location>
</feature>
<feature type="compositionally biased region" description="Polar residues" evidence="8">
    <location>
        <begin position="688"/>
        <end position="700"/>
    </location>
</feature>
<accession>A0A8E0RWK2</accession>
<comment type="caution">
    <text evidence="10">The sequence shown here is derived from an EMBL/GenBank/DDBJ whole genome shotgun (WGS) entry which is preliminary data.</text>
</comment>
<organism evidence="10 11">
    <name type="scientific">Fasciolopsis buskii</name>
    <dbReference type="NCBI Taxonomy" id="27845"/>
    <lineage>
        <taxon>Eukaryota</taxon>
        <taxon>Metazoa</taxon>
        <taxon>Spiralia</taxon>
        <taxon>Lophotrochozoa</taxon>
        <taxon>Platyhelminthes</taxon>
        <taxon>Trematoda</taxon>
        <taxon>Digenea</taxon>
        <taxon>Plagiorchiida</taxon>
        <taxon>Echinostomata</taxon>
        <taxon>Echinostomatoidea</taxon>
        <taxon>Fasciolidae</taxon>
        <taxon>Fasciolopsis</taxon>
    </lineage>
</organism>
<dbReference type="GO" id="GO:0031902">
    <property type="term" value="C:late endosome membrane"/>
    <property type="evidence" value="ECO:0007669"/>
    <property type="project" value="UniProtKB-SubCell"/>
</dbReference>
<dbReference type="PANTHER" id="PTHR23323">
    <property type="entry name" value="VACUOLAR PROTEIN SORTING-ASSOCIATED PROTEIN"/>
    <property type="match status" value="1"/>
</dbReference>
<keyword evidence="3" id="KW-0479">Metal-binding</keyword>
<evidence type="ECO:0000313" key="10">
    <source>
        <dbReference type="EMBL" id="KAA0189798.1"/>
    </source>
</evidence>
<keyword evidence="11" id="KW-1185">Reference proteome</keyword>
<dbReference type="InterPro" id="IPR011990">
    <property type="entry name" value="TPR-like_helical_dom_sf"/>
</dbReference>
<dbReference type="GO" id="GO:0015031">
    <property type="term" value="P:protein transport"/>
    <property type="evidence" value="ECO:0007669"/>
    <property type="project" value="UniProtKB-KW"/>
</dbReference>
<dbReference type="Proteomes" id="UP000728185">
    <property type="component" value="Unassembled WGS sequence"/>
</dbReference>
<evidence type="ECO:0000256" key="5">
    <source>
        <dbReference type="ARBA" id="ARBA00022833"/>
    </source>
</evidence>